<proteinExistence type="predicted"/>
<dbReference type="RefSeq" id="WP_132033619.1">
    <property type="nucleotide sequence ID" value="NZ_SMAI01000012.1"/>
</dbReference>
<dbReference type="PROSITE" id="PS51257">
    <property type="entry name" value="PROKAR_LIPOPROTEIN"/>
    <property type="match status" value="1"/>
</dbReference>
<feature type="chain" id="PRO_5020832867" description="UrcA family protein" evidence="1">
    <location>
        <begin position="20"/>
        <end position="105"/>
    </location>
</feature>
<gene>
    <name evidence="2" type="ORF">EDC64_1125</name>
</gene>
<accession>A0A4R3LQ81</accession>
<feature type="signal peptide" evidence="1">
    <location>
        <begin position="1"/>
        <end position="19"/>
    </location>
</feature>
<keyword evidence="1" id="KW-0732">Signal</keyword>
<protein>
    <recommendedName>
        <fullName evidence="4">UrcA family protein</fullName>
    </recommendedName>
</protein>
<dbReference type="Proteomes" id="UP000294664">
    <property type="component" value="Unassembled WGS sequence"/>
</dbReference>
<dbReference type="EMBL" id="SMAI01000012">
    <property type="protein sequence ID" value="TCT02572.1"/>
    <property type="molecule type" value="Genomic_DNA"/>
</dbReference>
<sequence>MRRAVLLPVLLLLAGCTTGPSPTPTIVATAPAGAADATGGAGGCAAALVNFQRVIDADKATGHLNAAVHARMTGDLGAVRTACQAGHDAQARAELATIRARYGYP</sequence>
<evidence type="ECO:0000256" key="1">
    <source>
        <dbReference type="SAM" id="SignalP"/>
    </source>
</evidence>
<name>A0A4R3LQ81_9HYPH</name>
<dbReference type="OrthoDB" id="8161815at2"/>
<evidence type="ECO:0000313" key="3">
    <source>
        <dbReference type="Proteomes" id="UP000294664"/>
    </source>
</evidence>
<evidence type="ECO:0008006" key="4">
    <source>
        <dbReference type="Google" id="ProtNLM"/>
    </source>
</evidence>
<comment type="caution">
    <text evidence="2">The sequence shown here is derived from an EMBL/GenBank/DDBJ whole genome shotgun (WGS) entry which is preliminary data.</text>
</comment>
<keyword evidence="3" id="KW-1185">Reference proteome</keyword>
<dbReference type="AlphaFoldDB" id="A0A4R3LQ81"/>
<evidence type="ECO:0000313" key="2">
    <source>
        <dbReference type="EMBL" id="TCT02572.1"/>
    </source>
</evidence>
<reference evidence="2 3" key="1">
    <citation type="submission" date="2019-03" db="EMBL/GenBank/DDBJ databases">
        <title>Genomic Encyclopedia of Type Strains, Phase IV (KMG-IV): sequencing the most valuable type-strain genomes for metagenomic binning, comparative biology and taxonomic classification.</title>
        <authorList>
            <person name="Goeker M."/>
        </authorList>
    </citation>
    <scope>NUCLEOTIDE SEQUENCE [LARGE SCALE GENOMIC DNA]</scope>
    <source>
        <strain evidence="2 3">DSM 9035</strain>
    </source>
</reference>
<organism evidence="2 3">
    <name type="scientific">Aquabacter spiritensis</name>
    <dbReference type="NCBI Taxonomy" id="933073"/>
    <lineage>
        <taxon>Bacteria</taxon>
        <taxon>Pseudomonadati</taxon>
        <taxon>Pseudomonadota</taxon>
        <taxon>Alphaproteobacteria</taxon>
        <taxon>Hyphomicrobiales</taxon>
        <taxon>Xanthobacteraceae</taxon>
        <taxon>Aquabacter</taxon>
    </lineage>
</organism>